<sequence length="469" mass="51439">MQINPGFPPLSFDTVFRLPKVVLHDHLDGGLRPKTIIELAKECGYDRLPTNDPGELKKWFFSAASSGSLPKYLETFAHTCAVMQTAPALTRVAREAVVDLARDQVVYAELRFAPEQHLEAGLTLQEVVDAVTQGLKEGMEEARDFGALIEARLILCGMRHADRTAEIAQLTVDNYGKDSLVVGFDIAGAEDGFPPSKHAEAFRILRENFVPFTIHAGEAAGRESLEEAVREGTLRIGHGARMFEDFTAAINGIQTGPMSSYVRDRGIPLELCPTSNVQTGVVGDISDHPFPILQSMGFCCTVNTDNRLMSDTTMTMEMMELVEHFNYDLPHLYEITVAAMNNAFAPSEVRARIMNTQILHGFSELMSERSEEMRSSGLIYVDEDDDDYEFGDYGNFGDYDVNDVNELQEALGAGIQDLNFDIGMLEDLGINLKDLGFDLGDDEPGRGELGGGELGGGELGGGKPDKKKP</sequence>
<accession>A0A5C5UFS3</accession>
<keyword evidence="4" id="KW-0479">Metal-binding</keyword>
<proteinExistence type="inferred from homology"/>
<evidence type="ECO:0000256" key="7">
    <source>
        <dbReference type="SAM" id="MobiDB-lite"/>
    </source>
</evidence>
<dbReference type="GO" id="GO:0046872">
    <property type="term" value="F:metal ion binding"/>
    <property type="evidence" value="ECO:0007669"/>
    <property type="project" value="UniProtKB-KW"/>
</dbReference>
<evidence type="ECO:0000256" key="2">
    <source>
        <dbReference type="ARBA" id="ARBA00006676"/>
    </source>
</evidence>
<feature type="domain" description="Adenosine deaminase" evidence="8">
    <location>
        <begin position="19"/>
        <end position="355"/>
    </location>
</feature>
<dbReference type="AlphaFoldDB" id="A0A5C5UFS3"/>
<keyword evidence="6" id="KW-0862">Zinc</keyword>
<gene>
    <name evidence="9" type="ORF">FRX94_08630</name>
</gene>
<dbReference type="NCBIfam" id="NF006847">
    <property type="entry name" value="PRK09358.1-2"/>
    <property type="match status" value="1"/>
</dbReference>
<organism evidence="9 10">
    <name type="scientific">Corynebacterium canis</name>
    <dbReference type="NCBI Taxonomy" id="679663"/>
    <lineage>
        <taxon>Bacteria</taxon>
        <taxon>Bacillati</taxon>
        <taxon>Actinomycetota</taxon>
        <taxon>Actinomycetes</taxon>
        <taxon>Mycobacteriales</taxon>
        <taxon>Corynebacteriaceae</taxon>
        <taxon>Corynebacterium</taxon>
    </lineage>
</organism>
<protein>
    <recommendedName>
        <fullName evidence="3">adenosine deaminase</fullName>
        <ecNumber evidence="3">3.5.4.4</ecNumber>
    </recommendedName>
</protein>
<evidence type="ECO:0000256" key="6">
    <source>
        <dbReference type="ARBA" id="ARBA00022833"/>
    </source>
</evidence>
<name>A0A5C5UFS3_9CORY</name>
<dbReference type="Gene3D" id="3.20.20.140">
    <property type="entry name" value="Metal-dependent hydrolases"/>
    <property type="match status" value="1"/>
</dbReference>
<comment type="cofactor">
    <cofactor evidence="1">
        <name>Zn(2+)</name>
        <dbReference type="ChEBI" id="CHEBI:29105"/>
    </cofactor>
</comment>
<dbReference type="InterPro" id="IPR001365">
    <property type="entry name" value="A_deaminase_dom"/>
</dbReference>
<keyword evidence="10" id="KW-1185">Reference proteome</keyword>
<dbReference type="GO" id="GO:0006154">
    <property type="term" value="P:adenosine catabolic process"/>
    <property type="evidence" value="ECO:0007669"/>
    <property type="project" value="TreeGrafter"/>
</dbReference>
<dbReference type="GO" id="GO:0004000">
    <property type="term" value="F:adenosine deaminase activity"/>
    <property type="evidence" value="ECO:0007669"/>
    <property type="project" value="UniProtKB-ARBA"/>
</dbReference>
<keyword evidence="5 9" id="KW-0378">Hydrolase</keyword>
<evidence type="ECO:0000313" key="10">
    <source>
        <dbReference type="Proteomes" id="UP000320791"/>
    </source>
</evidence>
<dbReference type="Proteomes" id="UP000320791">
    <property type="component" value="Unassembled WGS sequence"/>
</dbReference>
<dbReference type="GO" id="GO:0005829">
    <property type="term" value="C:cytosol"/>
    <property type="evidence" value="ECO:0007669"/>
    <property type="project" value="TreeGrafter"/>
</dbReference>
<dbReference type="InterPro" id="IPR032466">
    <property type="entry name" value="Metal_Hydrolase"/>
</dbReference>
<evidence type="ECO:0000259" key="8">
    <source>
        <dbReference type="Pfam" id="PF00962"/>
    </source>
</evidence>
<comment type="similarity">
    <text evidence="2">Belongs to the metallo-dependent hydrolases superfamily. Adenosine and AMP deaminases family.</text>
</comment>
<evidence type="ECO:0000313" key="9">
    <source>
        <dbReference type="EMBL" id="TWT24215.1"/>
    </source>
</evidence>
<evidence type="ECO:0000256" key="5">
    <source>
        <dbReference type="ARBA" id="ARBA00022801"/>
    </source>
</evidence>
<dbReference type="SUPFAM" id="SSF51556">
    <property type="entry name" value="Metallo-dependent hydrolases"/>
    <property type="match status" value="1"/>
</dbReference>
<dbReference type="Pfam" id="PF00962">
    <property type="entry name" value="A_deaminase"/>
    <property type="match status" value="1"/>
</dbReference>
<dbReference type="EMBL" id="VOHM01000018">
    <property type="protein sequence ID" value="TWT24215.1"/>
    <property type="molecule type" value="Genomic_DNA"/>
</dbReference>
<dbReference type="NCBIfam" id="TIGR01430">
    <property type="entry name" value="aden_deam"/>
    <property type="match status" value="1"/>
</dbReference>
<evidence type="ECO:0000256" key="1">
    <source>
        <dbReference type="ARBA" id="ARBA00001947"/>
    </source>
</evidence>
<feature type="compositionally biased region" description="Gly residues" evidence="7">
    <location>
        <begin position="447"/>
        <end position="462"/>
    </location>
</feature>
<dbReference type="GO" id="GO:0046103">
    <property type="term" value="P:inosine biosynthetic process"/>
    <property type="evidence" value="ECO:0007669"/>
    <property type="project" value="TreeGrafter"/>
</dbReference>
<evidence type="ECO:0000256" key="4">
    <source>
        <dbReference type="ARBA" id="ARBA00022723"/>
    </source>
</evidence>
<reference evidence="9 10" key="1">
    <citation type="submission" date="2019-08" db="EMBL/GenBank/DDBJ databases">
        <authorList>
            <person name="Lei W."/>
        </authorList>
    </citation>
    <scope>NUCLEOTIDE SEQUENCE [LARGE SCALE GENOMIC DNA]</scope>
    <source>
        <strain evidence="9 10">CCUG 58627</strain>
    </source>
</reference>
<dbReference type="PANTHER" id="PTHR11409:SF43">
    <property type="entry name" value="ADENOSINE DEAMINASE"/>
    <property type="match status" value="1"/>
</dbReference>
<dbReference type="InterPro" id="IPR006330">
    <property type="entry name" value="Ado/ade_deaminase"/>
</dbReference>
<evidence type="ECO:0000256" key="3">
    <source>
        <dbReference type="ARBA" id="ARBA00012784"/>
    </source>
</evidence>
<feature type="region of interest" description="Disordered" evidence="7">
    <location>
        <begin position="441"/>
        <end position="469"/>
    </location>
</feature>
<dbReference type="EC" id="3.5.4.4" evidence="3"/>
<dbReference type="RefSeq" id="WP_146324731.1">
    <property type="nucleotide sequence ID" value="NZ_BAABLR010000005.1"/>
</dbReference>
<dbReference type="PANTHER" id="PTHR11409">
    <property type="entry name" value="ADENOSINE DEAMINASE"/>
    <property type="match status" value="1"/>
</dbReference>
<dbReference type="OrthoDB" id="9779574at2"/>
<comment type="caution">
    <text evidence="9">The sequence shown here is derived from an EMBL/GenBank/DDBJ whole genome shotgun (WGS) entry which is preliminary data.</text>
</comment>
<dbReference type="GO" id="GO:0043103">
    <property type="term" value="P:hypoxanthine salvage"/>
    <property type="evidence" value="ECO:0007669"/>
    <property type="project" value="TreeGrafter"/>
</dbReference>